<feature type="binding site" evidence="5">
    <location>
        <position position="201"/>
    </location>
    <ligand>
        <name>S-adenosyl-L-methionine</name>
        <dbReference type="ChEBI" id="CHEBI:59789"/>
    </ligand>
</feature>
<feature type="binding site" evidence="5">
    <location>
        <begin position="132"/>
        <end position="136"/>
    </location>
    <ligand>
        <name>S-adenosyl-L-methionine</name>
        <dbReference type="ChEBI" id="CHEBI:59789"/>
    </ligand>
</feature>
<dbReference type="PANTHER" id="PTHR18895:SF74">
    <property type="entry name" value="MTRF1L RELEASE FACTOR GLUTAMINE METHYLTRANSFERASE"/>
    <property type="match status" value="1"/>
</dbReference>
<gene>
    <name evidence="5 8" type="primary">prmC</name>
    <name evidence="9" type="ORF">E2R48_01895</name>
    <name evidence="8" type="ORF">JFL49_04990</name>
</gene>
<dbReference type="FunFam" id="3.40.50.150:FF:000053">
    <property type="entry name" value="Release factor glutamine methyltransferase"/>
    <property type="match status" value="1"/>
</dbReference>
<evidence type="ECO:0000313" key="9">
    <source>
        <dbReference type="EMBL" id="TEW30937.1"/>
    </source>
</evidence>
<dbReference type="Proteomes" id="UP000595373">
    <property type="component" value="Chromosome"/>
</dbReference>
<evidence type="ECO:0000313" key="8">
    <source>
        <dbReference type="EMBL" id="QQF83256.1"/>
    </source>
</evidence>
<evidence type="ECO:0000256" key="5">
    <source>
        <dbReference type="HAMAP-Rule" id="MF_02126"/>
    </source>
</evidence>
<dbReference type="RefSeq" id="WP_012340568.1">
    <property type="nucleotide sequence ID" value="NZ_CP018802.1"/>
</dbReference>
<dbReference type="NCBIfam" id="TIGR03534">
    <property type="entry name" value="RF_mod_PrmC"/>
    <property type="match status" value="1"/>
</dbReference>
<dbReference type="NCBIfam" id="TIGR00536">
    <property type="entry name" value="hemK_fam"/>
    <property type="match status" value="1"/>
</dbReference>
<dbReference type="InterPro" id="IPR019874">
    <property type="entry name" value="RF_methyltr_PrmC"/>
</dbReference>
<dbReference type="PANTHER" id="PTHR18895">
    <property type="entry name" value="HEMK METHYLTRANSFERASE"/>
    <property type="match status" value="1"/>
</dbReference>
<evidence type="ECO:0000256" key="3">
    <source>
        <dbReference type="ARBA" id="ARBA00022691"/>
    </source>
</evidence>
<keyword evidence="2 5" id="KW-0808">Transferase</keyword>
<dbReference type="InterPro" id="IPR025714">
    <property type="entry name" value="Methyltranfer_dom"/>
</dbReference>
<comment type="catalytic activity">
    <reaction evidence="4 5">
        <text>L-glutaminyl-[peptide chain release factor] + S-adenosyl-L-methionine = N(5)-methyl-L-glutaminyl-[peptide chain release factor] + S-adenosyl-L-homocysteine + H(+)</text>
        <dbReference type="Rhea" id="RHEA:42896"/>
        <dbReference type="Rhea" id="RHEA-COMP:10271"/>
        <dbReference type="Rhea" id="RHEA-COMP:10272"/>
        <dbReference type="ChEBI" id="CHEBI:15378"/>
        <dbReference type="ChEBI" id="CHEBI:30011"/>
        <dbReference type="ChEBI" id="CHEBI:57856"/>
        <dbReference type="ChEBI" id="CHEBI:59789"/>
        <dbReference type="ChEBI" id="CHEBI:61891"/>
        <dbReference type="EC" id="2.1.1.297"/>
    </reaction>
</comment>
<dbReference type="AlphaFoldDB" id="A0A9Q7E889"/>
<dbReference type="InterPro" id="IPR040758">
    <property type="entry name" value="PrmC_N"/>
</dbReference>
<dbReference type="Gene3D" id="1.10.8.10">
    <property type="entry name" value="DNA helicase RuvA subunit, C-terminal domain"/>
    <property type="match status" value="1"/>
</dbReference>
<feature type="binding site" evidence="5">
    <location>
        <begin position="201"/>
        <end position="204"/>
    </location>
    <ligand>
        <name>substrate</name>
    </ligand>
</feature>
<sequence length="301" mass="34164">MNYQQWLELAEKRLFENVAKDPFLDAKVDANLLLQTVTKRSKSAILAFSETLLTEDELKQLTELLVRRAKGEPMAYVLGETEFWTLNLQVAPYTLIPRPDTEILVEQALVCIQLLKKSKDFTQSPIRILDLGTGTGAIALALADELKKSGQHFEIFGLDVIADAVKLAKTNAVRNHLTEVQFLQSNWFEQVTGQFDLIVSNPPYIDAEDQHLNQGDVRFEPLTALVAEKKGYADLQYIIEQAPNYLKKQGFLLVEHGWQQGQKVRSFFAEKLWKQVETINDYGGNERITLAQLRGKNEVLS</sequence>
<dbReference type="InterPro" id="IPR029063">
    <property type="entry name" value="SAM-dependent_MTases_sf"/>
</dbReference>
<evidence type="ECO:0000256" key="4">
    <source>
        <dbReference type="ARBA" id="ARBA00048391"/>
    </source>
</evidence>
<feature type="binding site" evidence="5">
    <location>
        <position position="187"/>
    </location>
    <ligand>
        <name>S-adenosyl-L-methionine</name>
        <dbReference type="ChEBI" id="CHEBI:59789"/>
    </ligand>
</feature>
<evidence type="ECO:0000256" key="2">
    <source>
        <dbReference type="ARBA" id="ARBA00022679"/>
    </source>
</evidence>
<dbReference type="CDD" id="cd02440">
    <property type="entry name" value="AdoMet_MTases"/>
    <property type="match status" value="1"/>
</dbReference>
<dbReference type="EMBL" id="CP066558">
    <property type="protein sequence ID" value="QQF83256.1"/>
    <property type="molecule type" value="Genomic_DNA"/>
</dbReference>
<comment type="function">
    <text evidence="5">Methylates the class 1 translation termination release factors RF1/PrfA and RF2/PrfB on the glutamine residue of the universally conserved GGQ motif.</text>
</comment>
<dbReference type="EC" id="2.1.1.297" evidence="5"/>
<evidence type="ECO:0000313" key="11">
    <source>
        <dbReference type="Proteomes" id="UP000595373"/>
    </source>
</evidence>
<comment type="similarity">
    <text evidence="5">Belongs to the protein N5-glutamine methyltransferase family. PrmC subfamily.</text>
</comment>
<dbReference type="InterPro" id="IPR004556">
    <property type="entry name" value="HemK-like"/>
</dbReference>
<reference evidence="9 10" key="1">
    <citation type="submission" date="2019-03" db="EMBL/GenBank/DDBJ databases">
        <title>Horizontal Gene Transfer Machinery in Histophilus somni.</title>
        <authorList>
            <person name="Mostafa Nazari M."/>
            <person name="Liljebjelke K."/>
        </authorList>
    </citation>
    <scope>NUCLEOTIDE SEQUENCE [LARGE SCALE GENOMIC DNA]</scope>
    <source>
        <strain evidence="9 10">UOC-EPH-KLM-04</strain>
    </source>
</reference>
<dbReference type="GO" id="GO:0032259">
    <property type="term" value="P:methylation"/>
    <property type="evidence" value="ECO:0007669"/>
    <property type="project" value="UniProtKB-KW"/>
</dbReference>
<dbReference type="Gene3D" id="3.40.50.150">
    <property type="entry name" value="Vaccinia Virus protein VP39"/>
    <property type="match status" value="1"/>
</dbReference>
<dbReference type="Pfam" id="PF13847">
    <property type="entry name" value="Methyltransf_31"/>
    <property type="match status" value="1"/>
</dbReference>
<dbReference type="EMBL" id="SNRV01000002">
    <property type="protein sequence ID" value="TEW30937.1"/>
    <property type="molecule type" value="Genomic_DNA"/>
</dbReference>
<keyword evidence="1 5" id="KW-0489">Methyltransferase</keyword>
<evidence type="ECO:0000313" key="10">
    <source>
        <dbReference type="Proteomes" id="UP000297565"/>
    </source>
</evidence>
<dbReference type="GO" id="GO:0003676">
    <property type="term" value="F:nucleic acid binding"/>
    <property type="evidence" value="ECO:0007669"/>
    <property type="project" value="InterPro"/>
</dbReference>
<evidence type="ECO:0000259" key="7">
    <source>
        <dbReference type="Pfam" id="PF17827"/>
    </source>
</evidence>
<dbReference type="InterPro" id="IPR050320">
    <property type="entry name" value="N5-glutamine_MTase"/>
</dbReference>
<evidence type="ECO:0000256" key="1">
    <source>
        <dbReference type="ARBA" id="ARBA00022603"/>
    </source>
</evidence>
<feature type="domain" description="Release factor glutamine methyltransferase N-terminal" evidence="7">
    <location>
        <begin position="6"/>
        <end position="79"/>
    </location>
</feature>
<accession>A0A9Q7E889</accession>
<keyword evidence="3 5" id="KW-0949">S-adenosyl-L-methionine</keyword>
<keyword evidence="11" id="KW-1185">Reference proteome</keyword>
<dbReference type="GeneID" id="31487721"/>
<evidence type="ECO:0000259" key="6">
    <source>
        <dbReference type="Pfam" id="PF13847"/>
    </source>
</evidence>
<name>A0A9Q7E889_HISSO</name>
<feature type="domain" description="Methyltransferase" evidence="6">
    <location>
        <begin position="126"/>
        <end position="265"/>
    </location>
</feature>
<dbReference type="Proteomes" id="UP000297565">
    <property type="component" value="Unassembled WGS sequence"/>
</dbReference>
<proteinExistence type="inferred from homology"/>
<feature type="binding site" evidence="5">
    <location>
        <position position="159"/>
    </location>
    <ligand>
        <name>S-adenosyl-L-methionine</name>
        <dbReference type="ChEBI" id="CHEBI:59789"/>
    </ligand>
</feature>
<dbReference type="GO" id="GO:0102559">
    <property type="term" value="F:peptide chain release factor N(5)-glutamine methyltransferase activity"/>
    <property type="evidence" value="ECO:0007669"/>
    <property type="project" value="UniProtKB-EC"/>
</dbReference>
<dbReference type="InterPro" id="IPR002052">
    <property type="entry name" value="DNA_methylase_N6_adenine_CS"/>
</dbReference>
<dbReference type="OrthoDB" id="9800643at2"/>
<organism evidence="8 11">
    <name type="scientific">Histophilus somni</name>
    <name type="common">Haemophilus somnus</name>
    <dbReference type="NCBI Taxonomy" id="731"/>
    <lineage>
        <taxon>Bacteria</taxon>
        <taxon>Pseudomonadati</taxon>
        <taxon>Pseudomonadota</taxon>
        <taxon>Gammaproteobacteria</taxon>
        <taxon>Pasteurellales</taxon>
        <taxon>Pasteurellaceae</taxon>
        <taxon>Histophilus</taxon>
    </lineage>
</organism>
<protein>
    <recommendedName>
        <fullName evidence="5">Release factor glutamine methyltransferase</fullName>
        <shortName evidence="5">RF MTase</shortName>
        <ecNumber evidence="5">2.1.1.297</ecNumber>
    </recommendedName>
    <alternativeName>
        <fullName evidence="5">N5-glutamine methyltransferase PrmC</fullName>
    </alternativeName>
    <alternativeName>
        <fullName evidence="5">Protein-(glutamine-N5) MTase PrmC</fullName>
    </alternativeName>
    <alternativeName>
        <fullName evidence="5">Protein-glutamine N-methyltransferase PrmC</fullName>
    </alternativeName>
</protein>
<dbReference type="Pfam" id="PF17827">
    <property type="entry name" value="PrmC_N"/>
    <property type="match status" value="1"/>
</dbReference>
<reference evidence="8 11" key="2">
    <citation type="submission" date="2020-12" db="EMBL/GenBank/DDBJ databases">
        <title>ASc-MMNZ-VFA-070.</title>
        <authorList>
            <person name="Schryvers A."/>
            <person name="Mostafa Nazari M."/>
            <person name="Farshchi Andisi V."/>
            <person name="Timsit E."/>
            <person name="Walter Morck D."/>
        </authorList>
    </citation>
    <scope>NUCLEOTIDE SEQUENCE [LARGE SCALE GENOMIC DNA]</scope>
    <source>
        <strain evidence="8 11">ASc-MMNZ-VFA-070</strain>
    </source>
</reference>
<dbReference type="HAMAP" id="MF_02126">
    <property type="entry name" value="RF_methyltr_PrmC"/>
    <property type="match status" value="1"/>
</dbReference>
<dbReference type="SUPFAM" id="SSF53335">
    <property type="entry name" value="S-adenosyl-L-methionine-dependent methyltransferases"/>
    <property type="match status" value="1"/>
</dbReference>
<dbReference type="PROSITE" id="PS00092">
    <property type="entry name" value="N6_MTASE"/>
    <property type="match status" value="1"/>
</dbReference>